<dbReference type="InterPro" id="IPR022022">
    <property type="entry name" value="M04gp34-like"/>
</dbReference>
<sequence>MRGYTGDTMALMVLCVWLAYVFSVESRANGCDPSLAANYSNLTQGQCVTIKGVKNDTEGRSYSCLTDAICIPASWEGTWLVDGWPLPFGVYFKSSNSSPPLFSMTFNQTQPTTTPPTINATDYTLDPTSGRLIVSSNLTRSVSVTCKLTICRQTDGYGPKPPPRRPKKRTTTVLPTTTSYTTLSVTHTSTIRKLITTRRATESPTVNHTSPIPTSSRVNVSVDSNTDDETTGSMERQKRSNMIAIVMLVCFSFGACVLLVGLAYYYGFFDDTQSHAPGHGSEPRSGESEPLRPPADVSANNSTYLSPPTPAVSM</sequence>
<keyword evidence="2" id="KW-0812">Transmembrane</keyword>
<evidence type="ECO:0000313" key="4">
    <source>
        <dbReference type="Proteomes" id="UP000158680"/>
    </source>
</evidence>
<evidence type="ECO:0000313" key="3">
    <source>
        <dbReference type="EMBL" id="CAP08051.1"/>
    </source>
</evidence>
<feature type="compositionally biased region" description="Polar residues" evidence="1">
    <location>
        <begin position="202"/>
        <end position="224"/>
    </location>
</feature>
<proteinExistence type="predicted"/>
<dbReference type="InterPro" id="IPR038708">
    <property type="entry name" value="Gp34-like_sf"/>
</dbReference>
<gene>
    <name evidence="3" type="primary">m07</name>
</gene>
<accession>A8E1I8</accession>
<name>A8E1I8_MUHVK</name>
<dbReference type="Proteomes" id="UP000158680">
    <property type="component" value="Segment"/>
</dbReference>
<feature type="region of interest" description="Disordered" evidence="1">
    <location>
        <begin position="196"/>
        <end position="236"/>
    </location>
</feature>
<protein>
    <submittedName>
        <fullName evidence="3">M07 protein</fullName>
    </submittedName>
</protein>
<dbReference type="Pfam" id="PF12216">
    <property type="entry name" value="m04gp34like"/>
    <property type="match status" value="1"/>
</dbReference>
<dbReference type="EMBL" id="AM886412">
    <property type="protein sequence ID" value="CAP08051.1"/>
    <property type="molecule type" value="Genomic_DNA"/>
</dbReference>
<evidence type="ECO:0000256" key="1">
    <source>
        <dbReference type="SAM" id="MobiDB-lite"/>
    </source>
</evidence>
<feature type="compositionally biased region" description="Basic and acidic residues" evidence="1">
    <location>
        <begin position="281"/>
        <end position="290"/>
    </location>
</feature>
<feature type="region of interest" description="Disordered" evidence="1">
    <location>
        <begin position="276"/>
        <end position="314"/>
    </location>
</feature>
<dbReference type="Gene3D" id="2.60.40.2900">
    <property type="match status" value="1"/>
</dbReference>
<organismHost>
    <name type="scientific">Mus musculus</name>
    <name type="common">Mouse</name>
    <dbReference type="NCBI Taxonomy" id="10090"/>
</organismHost>
<reference evidence="3 4" key="2">
    <citation type="journal article" date="2008" name="J. Virol.">
        <title>Laboratory strains of murine cytomegalovirus are genetically similar to but phenotypically distinct from wild strains of virus.</title>
        <authorList>
            <person name="Smith L.M."/>
            <person name="McWhorter A.R."/>
            <person name="Masters L.L."/>
            <person name="Shellam G.R."/>
            <person name="Redwood A.J."/>
        </authorList>
    </citation>
    <scope>NUCLEOTIDE SEQUENCE [LARGE SCALE GENOMIC DNA]</scope>
    <source>
        <strain evidence="3">K181</strain>
    </source>
</reference>
<feature type="transmembrane region" description="Helical" evidence="2">
    <location>
        <begin position="242"/>
        <end position="266"/>
    </location>
</feature>
<keyword evidence="2" id="KW-0472">Membrane</keyword>
<evidence type="ECO:0000256" key="2">
    <source>
        <dbReference type="SAM" id="Phobius"/>
    </source>
</evidence>
<organism evidence="3 4">
    <name type="scientific">Murid herpesvirus 1 (strain K181)</name>
    <name type="common">MuHV-1</name>
    <name type="synonym">Mouse cytomegalovirus</name>
    <dbReference type="NCBI Taxonomy" id="69156"/>
    <lineage>
        <taxon>Viruses</taxon>
        <taxon>Duplodnaviria</taxon>
        <taxon>Heunggongvirae</taxon>
        <taxon>Peploviricota</taxon>
        <taxon>Herviviricetes</taxon>
        <taxon>Herpesvirales</taxon>
        <taxon>Orthoherpesviridae</taxon>
        <taxon>Betaherpesvirinae</taxon>
        <taxon>Muromegalovirus</taxon>
        <taxon>Muromegalovirus muridbeta1</taxon>
        <taxon>Murid herpesvirus 1</taxon>
    </lineage>
</organism>
<keyword evidence="2" id="KW-1133">Transmembrane helix</keyword>
<reference evidence="3 4" key="1">
    <citation type="journal article" date="2005" name="J. Virol.">
        <title>Use of a murine cytomegalovirus K181-derived bacterial artificial chromosome as a vaccine vector for immunocontraception.</title>
        <authorList>
            <person name="Redwood A.J."/>
            <person name="Messerle M."/>
            <person name="Harvey N.L."/>
            <person name="Hardy C.M."/>
            <person name="Kozinowski U.H."/>
            <person name="Lawson M.A."/>
            <person name="Shellam G.R."/>
        </authorList>
    </citation>
    <scope>NUCLEOTIDE SEQUENCE [LARGE SCALE GENOMIC DNA]</scope>
    <source>
        <strain evidence="3">K181</strain>
    </source>
</reference>